<sequence>MTTTSPGTLPTTVDTPRRRPLTALATAEFRQFCRNKTLVTMGTVFPIGIPLATFFIARRDADVTTALAATTLELFAYAALLFVQYYSVLSMVTTRRGEGVLKRLRTGEAADWQILTAPAAPGVLLTAAGATIVAGVVYGFGAPAPVNPILIAIGLIAGVILFSVLALATSAVTKNAEAAQITSLPVMVLATIGLGSIRSILPDGLATVAGWTPFAAVSDLISLGTTGKAVMASSTDAALDFAGTFGEIAQPVATLVLWSVLAFALTSTSFRWDDRG</sequence>
<feature type="transmembrane region" description="Helical" evidence="5">
    <location>
        <begin position="74"/>
        <end position="93"/>
    </location>
</feature>
<name>A0A3G8JS38_9ACTN</name>
<feature type="transmembrane region" description="Helical" evidence="5">
    <location>
        <begin position="248"/>
        <end position="270"/>
    </location>
</feature>
<dbReference type="GO" id="GO:0016020">
    <property type="term" value="C:membrane"/>
    <property type="evidence" value="ECO:0007669"/>
    <property type="project" value="UniProtKB-SubCell"/>
</dbReference>
<evidence type="ECO:0000256" key="2">
    <source>
        <dbReference type="ARBA" id="ARBA00022692"/>
    </source>
</evidence>
<keyword evidence="4 5" id="KW-0472">Membrane</keyword>
<reference evidence="7 8" key="1">
    <citation type="submission" date="2018-11" db="EMBL/GenBank/DDBJ databases">
        <title>Gordonia insulae sp. nov., isolated from an island soil.</title>
        <authorList>
            <person name="Kim Y.S."/>
            <person name="Kim S.B."/>
        </authorList>
    </citation>
    <scope>NUCLEOTIDE SEQUENCE [LARGE SCALE GENOMIC DNA]</scope>
    <source>
        <strain evidence="7 8">MMS17-SY073</strain>
    </source>
</reference>
<evidence type="ECO:0000256" key="4">
    <source>
        <dbReference type="ARBA" id="ARBA00023136"/>
    </source>
</evidence>
<dbReference type="KEGG" id="gom:D7316_04328"/>
<gene>
    <name evidence="7" type="ORF">D7316_04328</name>
</gene>
<feature type="transmembrane region" description="Helical" evidence="5">
    <location>
        <begin position="38"/>
        <end position="58"/>
    </location>
</feature>
<dbReference type="InterPro" id="IPR013525">
    <property type="entry name" value="ABC2_TM"/>
</dbReference>
<feature type="domain" description="ABC-2 type transporter transmembrane" evidence="6">
    <location>
        <begin position="22"/>
        <end position="197"/>
    </location>
</feature>
<evidence type="ECO:0000259" key="6">
    <source>
        <dbReference type="Pfam" id="PF01061"/>
    </source>
</evidence>
<accession>A0A3G8JS38</accession>
<proteinExistence type="predicted"/>
<feature type="transmembrane region" description="Helical" evidence="5">
    <location>
        <begin position="114"/>
        <end position="137"/>
    </location>
</feature>
<keyword evidence="2 5" id="KW-0812">Transmembrane</keyword>
<evidence type="ECO:0000256" key="5">
    <source>
        <dbReference type="SAM" id="Phobius"/>
    </source>
</evidence>
<dbReference type="InterPro" id="IPR051784">
    <property type="entry name" value="Nod_factor_ABC_transporter"/>
</dbReference>
<dbReference type="PANTHER" id="PTHR43229:SF2">
    <property type="entry name" value="NODULATION PROTEIN J"/>
    <property type="match status" value="1"/>
</dbReference>
<keyword evidence="8" id="KW-1185">Reference proteome</keyword>
<comment type="subcellular location">
    <subcellularLocation>
        <location evidence="1">Membrane</location>
        <topology evidence="1">Multi-pass membrane protein</topology>
    </subcellularLocation>
</comment>
<keyword evidence="3 5" id="KW-1133">Transmembrane helix</keyword>
<feature type="transmembrane region" description="Helical" evidence="5">
    <location>
        <begin position="181"/>
        <end position="201"/>
    </location>
</feature>
<evidence type="ECO:0000256" key="3">
    <source>
        <dbReference type="ARBA" id="ARBA00022989"/>
    </source>
</evidence>
<dbReference type="EMBL" id="CP033972">
    <property type="protein sequence ID" value="AZG47716.1"/>
    <property type="molecule type" value="Genomic_DNA"/>
</dbReference>
<dbReference type="Proteomes" id="UP000271469">
    <property type="component" value="Chromosome"/>
</dbReference>
<evidence type="ECO:0000313" key="7">
    <source>
        <dbReference type="EMBL" id="AZG47716.1"/>
    </source>
</evidence>
<dbReference type="GO" id="GO:0140359">
    <property type="term" value="F:ABC-type transporter activity"/>
    <property type="evidence" value="ECO:0007669"/>
    <property type="project" value="InterPro"/>
</dbReference>
<evidence type="ECO:0000256" key="1">
    <source>
        <dbReference type="ARBA" id="ARBA00004141"/>
    </source>
</evidence>
<dbReference type="Pfam" id="PF01061">
    <property type="entry name" value="ABC2_membrane"/>
    <property type="match status" value="1"/>
</dbReference>
<feature type="transmembrane region" description="Helical" evidence="5">
    <location>
        <begin position="149"/>
        <end position="169"/>
    </location>
</feature>
<evidence type="ECO:0000313" key="8">
    <source>
        <dbReference type="Proteomes" id="UP000271469"/>
    </source>
</evidence>
<dbReference type="PANTHER" id="PTHR43229">
    <property type="entry name" value="NODULATION PROTEIN J"/>
    <property type="match status" value="1"/>
</dbReference>
<dbReference type="AlphaFoldDB" id="A0A3G8JS38"/>
<dbReference type="OrthoDB" id="3214063at2"/>
<dbReference type="RefSeq" id="WP_124710030.1">
    <property type="nucleotide sequence ID" value="NZ_CP033972.1"/>
</dbReference>
<protein>
    <recommendedName>
        <fullName evidence="6">ABC-2 type transporter transmembrane domain-containing protein</fullName>
    </recommendedName>
</protein>
<organism evidence="7 8">
    <name type="scientific">Gordonia insulae</name>
    <dbReference type="NCBI Taxonomy" id="2420509"/>
    <lineage>
        <taxon>Bacteria</taxon>
        <taxon>Bacillati</taxon>
        <taxon>Actinomycetota</taxon>
        <taxon>Actinomycetes</taxon>
        <taxon>Mycobacteriales</taxon>
        <taxon>Gordoniaceae</taxon>
        <taxon>Gordonia</taxon>
    </lineage>
</organism>